<evidence type="ECO:0000256" key="2">
    <source>
        <dbReference type="SAM" id="SignalP"/>
    </source>
</evidence>
<evidence type="ECO:0000313" key="3">
    <source>
        <dbReference type="EMBL" id="KAK7435203.1"/>
    </source>
</evidence>
<accession>A0ABR1IKT4</accession>
<proteinExistence type="predicted"/>
<gene>
    <name evidence="3" type="ORF">VKT23_019773</name>
</gene>
<name>A0ABR1IKT4_9AGAR</name>
<reference evidence="3 4" key="1">
    <citation type="submission" date="2024-01" db="EMBL/GenBank/DDBJ databases">
        <title>A draft genome for the cacao thread blight pathogen Marasmiellus scandens.</title>
        <authorList>
            <person name="Baruah I.K."/>
            <person name="Leung J."/>
            <person name="Bukari Y."/>
            <person name="Amoako-Attah I."/>
            <person name="Meinhardt L.W."/>
            <person name="Bailey B.A."/>
            <person name="Cohen S.P."/>
        </authorList>
    </citation>
    <scope>NUCLEOTIDE SEQUENCE [LARGE SCALE GENOMIC DNA]</scope>
    <source>
        <strain evidence="3 4">GH-19</strain>
    </source>
</reference>
<dbReference type="Proteomes" id="UP001498398">
    <property type="component" value="Unassembled WGS sequence"/>
</dbReference>
<protein>
    <submittedName>
        <fullName evidence="3">Uncharacterized protein</fullName>
    </submittedName>
</protein>
<evidence type="ECO:0000256" key="1">
    <source>
        <dbReference type="SAM" id="MobiDB-lite"/>
    </source>
</evidence>
<sequence>MKFHTLFIPGAFLLAQFLHYVSAQDSLTIYQAVPDYYLEDDSFTSSPVIVAVPVGTADGGIATTYRVEEEDTYVFNDINGVPTSTETIEYSLTIVASAEGWKMTQPAVPGETAGDEVECNTPDEQGNGACIMRQNMPGTTTFEVTQTGRMISVVIPISSANLNAVAPTTSTSTSSGFVTVTSVTSSSTSVATAVSSQSTNTASLQNGSDGSGSGSSAPSSNTGSPSNENGARGIVIDMRILVTILGGIVSGMILC</sequence>
<feature type="signal peptide" evidence="2">
    <location>
        <begin position="1"/>
        <end position="23"/>
    </location>
</feature>
<keyword evidence="4" id="KW-1185">Reference proteome</keyword>
<feature type="chain" id="PRO_5045672632" evidence="2">
    <location>
        <begin position="24"/>
        <end position="255"/>
    </location>
</feature>
<dbReference type="EMBL" id="JBANRG010000110">
    <property type="protein sequence ID" value="KAK7435203.1"/>
    <property type="molecule type" value="Genomic_DNA"/>
</dbReference>
<organism evidence="3 4">
    <name type="scientific">Marasmiellus scandens</name>
    <dbReference type="NCBI Taxonomy" id="2682957"/>
    <lineage>
        <taxon>Eukaryota</taxon>
        <taxon>Fungi</taxon>
        <taxon>Dikarya</taxon>
        <taxon>Basidiomycota</taxon>
        <taxon>Agaricomycotina</taxon>
        <taxon>Agaricomycetes</taxon>
        <taxon>Agaricomycetidae</taxon>
        <taxon>Agaricales</taxon>
        <taxon>Marasmiineae</taxon>
        <taxon>Omphalotaceae</taxon>
        <taxon>Marasmiellus</taxon>
    </lineage>
</organism>
<comment type="caution">
    <text evidence="3">The sequence shown here is derived from an EMBL/GenBank/DDBJ whole genome shotgun (WGS) entry which is preliminary data.</text>
</comment>
<evidence type="ECO:0000313" key="4">
    <source>
        <dbReference type="Proteomes" id="UP001498398"/>
    </source>
</evidence>
<keyword evidence="2" id="KW-0732">Signal</keyword>
<feature type="compositionally biased region" description="Low complexity" evidence="1">
    <location>
        <begin position="195"/>
        <end position="227"/>
    </location>
</feature>
<feature type="region of interest" description="Disordered" evidence="1">
    <location>
        <begin position="195"/>
        <end position="230"/>
    </location>
</feature>